<feature type="domain" description="AAA+ ATPase" evidence="4">
    <location>
        <begin position="61"/>
        <end position="194"/>
    </location>
</feature>
<dbReference type="SUPFAM" id="SSF52540">
    <property type="entry name" value="P-loop containing nucleoside triphosphate hydrolases"/>
    <property type="match status" value="1"/>
</dbReference>
<comment type="caution">
    <text evidence="5">The sequence shown here is derived from an EMBL/GenBank/DDBJ whole genome shotgun (WGS) entry which is preliminary data.</text>
</comment>
<dbReference type="Proteomes" id="UP000597206">
    <property type="component" value="Unassembled WGS sequence"/>
</dbReference>
<evidence type="ECO:0000313" key="5">
    <source>
        <dbReference type="EMBL" id="MBF9002100.1"/>
    </source>
</evidence>
<dbReference type="GO" id="GO:0005524">
    <property type="term" value="F:ATP binding"/>
    <property type="evidence" value="ECO:0007669"/>
    <property type="project" value="UniProtKB-KW"/>
</dbReference>
<dbReference type="CDD" id="cd19481">
    <property type="entry name" value="RecA-like_protease"/>
    <property type="match status" value="1"/>
</dbReference>
<dbReference type="InterPro" id="IPR003593">
    <property type="entry name" value="AAA+_ATPase"/>
</dbReference>
<dbReference type="Pfam" id="PF00004">
    <property type="entry name" value="AAA"/>
    <property type="match status" value="1"/>
</dbReference>
<gene>
    <name evidence="5" type="ORF">I1A42_16660</name>
</gene>
<accession>A0ABS0GI43</accession>
<dbReference type="Gene3D" id="1.10.8.60">
    <property type="match status" value="1"/>
</dbReference>
<reference evidence="5 6" key="1">
    <citation type="submission" date="2020-11" db="EMBL/GenBank/DDBJ databases">
        <title>Vibrio nitrifigilis sp. nov., a marine nitrogen-fixing bacterium isolated from the lagoon sediment of an islet inside an atoll.</title>
        <authorList>
            <person name="Wang L.-T."/>
            <person name="Shieh W.Y."/>
        </authorList>
    </citation>
    <scope>NUCLEOTIDE SEQUENCE [LARGE SCALE GENOMIC DNA]</scope>
    <source>
        <strain evidence="5 6">NFV-1</strain>
    </source>
</reference>
<evidence type="ECO:0000259" key="4">
    <source>
        <dbReference type="SMART" id="SM00382"/>
    </source>
</evidence>
<dbReference type="Gene3D" id="3.40.50.300">
    <property type="entry name" value="P-loop containing nucleotide triphosphate hydrolases"/>
    <property type="match status" value="1"/>
</dbReference>
<keyword evidence="6" id="KW-1185">Reference proteome</keyword>
<evidence type="ECO:0000256" key="2">
    <source>
        <dbReference type="ARBA" id="ARBA00022741"/>
    </source>
</evidence>
<keyword evidence="3 5" id="KW-0067">ATP-binding</keyword>
<evidence type="ECO:0000256" key="1">
    <source>
        <dbReference type="ARBA" id="ARBA00006914"/>
    </source>
</evidence>
<dbReference type="PANTHER" id="PTHR23073">
    <property type="entry name" value="26S PROTEASOME REGULATORY SUBUNIT"/>
    <property type="match status" value="1"/>
</dbReference>
<evidence type="ECO:0000313" key="6">
    <source>
        <dbReference type="Proteomes" id="UP000597206"/>
    </source>
</evidence>
<name>A0ABS0GI43_9VIBR</name>
<proteinExistence type="inferred from homology"/>
<dbReference type="InterPro" id="IPR027417">
    <property type="entry name" value="P-loop_NTPase"/>
</dbReference>
<dbReference type="EMBL" id="JADPMR010000004">
    <property type="protein sequence ID" value="MBF9002100.1"/>
    <property type="molecule type" value="Genomic_DNA"/>
</dbReference>
<dbReference type="InterPro" id="IPR003959">
    <property type="entry name" value="ATPase_AAA_core"/>
</dbReference>
<comment type="similarity">
    <text evidence="1">Belongs to the AAA ATPase family.</text>
</comment>
<keyword evidence="2" id="KW-0547">Nucleotide-binding</keyword>
<organism evidence="5 6">
    <name type="scientific">Vibrio nitrifigilis</name>
    <dbReference type="NCBI Taxonomy" id="2789781"/>
    <lineage>
        <taxon>Bacteria</taxon>
        <taxon>Pseudomonadati</taxon>
        <taxon>Pseudomonadota</taxon>
        <taxon>Gammaproteobacteria</taxon>
        <taxon>Vibrionales</taxon>
        <taxon>Vibrionaceae</taxon>
        <taxon>Vibrio</taxon>
    </lineage>
</organism>
<sequence length="307" mass="34630">MLNGLNQTLSITAQEAKYNLEQHLILSHQTQLSLQECIAKLKYHRKIYEEWNFKSVDPNGASLIINFYGDPGTGKTLAAEALAGTLQRPVIKVGIADIESKYMGESAKNIQAVFDLANQEQAVLFFDEADTMLGKRLSNVTQGTDNEVNSVRTTLLIELEKFDGIVIFATNFIKNYDSAFISRISYQIKFELPDFDARLKLWNKFLVPEIPLAGARDDILNELSLQSETFSGRDIRKCLRLALPKVFQEQKAEHQLTLEILMSALEEIKLAKSVQRTERPSFKNKDTGVEQAVAMLGIKQNKNEEIA</sequence>
<dbReference type="InterPro" id="IPR050221">
    <property type="entry name" value="26S_Proteasome_ATPase"/>
</dbReference>
<dbReference type="SMART" id="SM00382">
    <property type="entry name" value="AAA"/>
    <property type="match status" value="1"/>
</dbReference>
<protein>
    <submittedName>
        <fullName evidence="5">ATP-binding protein</fullName>
    </submittedName>
</protein>
<dbReference type="RefSeq" id="WP_196124119.1">
    <property type="nucleotide sequence ID" value="NZ_JADPMR010000004.1"/>
</dbReference>
<evidence type="ECO:0000256" key="3">
    <source>
        <dbReference type="ARBA" id="ARBA00022840"/>
    </source>
</evidence>